<evidence type="ECO:0000313" key="1">
    <source>
        <dbReference type="EMBL" id="SDI24229.1"/>
    </source>
</evidence>
<dbReference type="OrthoDB" id="3251267at2"/>
<keyword evidence="2" id="KW-1185">Reference proteome</keyword>
<dbReference type="Proteomes" id="UP000183263">
    <property type="component" value="Unassembled WGS sequence"/>
</dbReference>
<reference evidence="1 2" key="1">
    <citation type="submission" date="2016-10" db="EMBL/GenBank/DDBJ databases">
        <authorList>
            <person name="de Groot N.N."/>
        </authorList>
    </citation>
    <scope>NUCLEOTIDE SEQUENCE [LARGE SCALE GENOMIC DNA]</scope>
    <source>
        <strain evidence="1 2">DSM 44892</strain>
    </source>
</reference>
<gene>
    <name evidence="1" type="ORF">SAMN05444695_10612</name>
</gene>
<proteinExistence type="predicted"/>
<organism evidence="1 2">
    <name type="scientific">Rhodococcus triatomae</name>
    <dbReference type="NCBI Taxonomy" id="300028"/>
    <lineage>
        <taxon>Bacteria</taxon>
        <taxon>Bacillati</taxon>
        <taxon>Actinomycetota</taxon>
        <taxon>Actinomycetes</taxon>
        <taxon>Mycobacteriales</taxon>
        <taxon>Nocardiaceae</taxon>
        <taxon>Rhodococcus</taxon>
    </lineage>
</organism>
<dbReference type="AlphaFoldDB" id="A0A1G8IZ64"/>
<dbReference type="RefSeq" id="WP_072740352.1">
    <property type="nucleotide sequence ID" value="NZ_CP048813.1"/>
</dbReference>
<name>A0A1G8IZ64_9NOCA</name>
<accession>A0A1G8IZ64</accession>
<dbReference type="EMBL" id="FNDN01000006">
    <property type="protein sequence ID" value="SDI24229.1"/>
    <property type="molecule type" value="Genomic_DNA"/>
</dbReference>
<sequence>MTTLTVAGEVTSALTHFAQFGLAAIVEAESDCRVAVGWTDTARPQAFVDCPGLDEAAIARIISAHAGRLADPDSWLNATVDHGGRAGTAAFSPRIKLAASPPEWRELQRTRQEHLDALFDTGRDGDLRLIGALGEPAYWREANNGDLRPDHGASRWEMKTRNKGEEFVGNRLLPLAKVVAARSVDDVLAGIIGSSRRDELGKDKQDSRTSTGFTTPGPTESVLAWCALWGISAFPLTHRVTDLSVTPGAFPPGALHTRYMYLPVAVGGVTLARLRSLVVSEQLAVVGTAGLDEDAENEGITALTVAAASKWLFARRVVAVARFAVDKKGSASAPERQVLSGALLPTGETVT</sequence>
<protein>
    <submittedName>
        <fullName evidence="1">CRISPR-associated protein Csb3</fullName>
    </submittedName>
</protein>
<evidence type="ECO:0000313" key="2">
    <source>
        <dbReference type="Proteomes" id="UP000183263"/>
    </source>
</evidence>